<reference evidence="5" key="1">
    <citation type="journal article" date="2019" name="Int. J. Syst. Evol. Microbiol.">
        <title>The Global Catalogue of Microorganisms (GCM) 10K type strain sequencing project: providing services to taxonomists for standard genome sequencing and annotation.</title>
        <authorList>
            <consortium name="The Broad Institute Genomics Platform"/>
            <consortium name="The Broad Institute Genome Sequencing Center for Infectious Disease"/>
            <person name="Wu L."/>
            <person name="Ma J."/>
        </authorList>
    </citation>
    <scope>NUCLEOTIDE SEQUENCE [LARGE SCALE GENOMIC DNA]</scope>
    <source>
        <strain evidence="5">JCM 18537</strain>
    </source>
</reference>
<sequence length="388" mass="42519">MREPTIVMTLMVRDEADIIAAMIEHHLAQGVDLIIATDNGSVDGTREILADYAETGRVEVHDYLKHDKNQTAVVSGMASRAATEHGATWVLNADADEFFVAKTPGFTLRDALRGIPTGIGSFHAPVVNMTGIPAREGAAIARLLWRDEREESTLMETVALHAHPSADAVHVGKAGVTVQQGNHGVDIPSLGAPDDEYAIEVLHYPWRTYAQYSTKIVNTGRSYDANPALNPSPRHHGMRDYRFWKAGVLEPLYLVRHPGEDPGAGFTKDERVLASLQGLLADGAALRPERLAPLVEGAWEGYSAQERAHADEVAALVIPLEIEHISASTAWRDMYRGEAAGRRRAEAERDAAVAERDRLARNPEARARRLGGRVLRGVKRRLGRLLGR</sequence>
<comment type="subcellular location">
    <subcellularLocation>
        <location evidence="1">Membrane</location>
        <topology evidence="1">Single-pass membrane protein</topology>
    </subcellularLocation>
</comment>
<organism evidence="4 5">
    <name type="scientific">Microbacterium gilvum</name>
    <dbReference type="NCBI Taxonomy" id="1336204"/>
    <lineage>
        <taxon>Bacteria</taxon>
        <taxon>Bacillati</taxon>
        <taxon>Actinomycetota</taxon>
        <taxon>Actinomycetes</taxon>
        <taxon>Micrococcales</taxon>
        <taxon>Microbacteriaceae</taxon>
        <taxon>Microbacterium</taxon>
    </lineage>
</organism>
<protein>
    <recommendedName>
        <fullName evidence="6">Glycosyl transferase family 2</fullName>
    </recommendedName>
</protein>
<gene>
    <name evidence="4" type="ORF">GCM10023351_11270</name>
</gene>
<evidence type="ECO:0008006" key="6">
    <source>
        <dbReference type="Google" id="ProtNLM"/>
    </source>
</evidence>
<dbReference type="RefSeq" id="WP_345436828.1">
    <property type="nucleotide sequence ID" value="NZ_BAABKO010000001.1"/>
</dbReference>
<dbReference type="Proteomes" id="UP001501645">
    <property type="component" value="Unassembled WGS sequence"/>
</dbReference>
<proteinExistence type="predicted"/>
<keyword evidence="2" id="KW-0812">Transmembrane</keyword>
<dbReference type="InterPro" id="IPR029044">
    <property type="entry name" value="Nucleotide-diphossugar_trans"/>
</dbReference>
<dbReference type="Pfam" id="PF13704">
    <property type="entry name" value="Glyco_tranf_2_4"/>
    <property type="match status" value="1"/>
</dbReference>
<evidence type="ECO:0000313" key="5">
    <source>
        <dbReference type="Proteomes" id="UP001501645"/>
    </source>
</evidence>
<dbReference type="PANTHER" id="PTHR21461">
    <property type="entry name" value="GLYCOSYLTRANSFERASE FAMILY 92 PROTEIN"/>
    <property type="match status" value="1"/>
</dbReference>
<dbReference type="PANTHER" id="PTHR21461:SF69">
    <property type="entry name" value="GLYCOSYLTRANSFERASE FAMILY 92 PROTEIN"/>
    <property type="match status" value="1"/>
</dbReference>
<dbReference type="Gene3D" id="3.90.550.10">
    <property type="entry name" value="Spore Coat Polysaccharide Biosynthesis Protein SpsA, Chain A"/>
    <property type="match status" value="1"/>
</dbReference>
<keyword evidence="3" id="KW-0472">Membrane</keyword>
<keyword evidence="3" id="KW-1133">Transmembrane helix</keyword>
<evidence type="ECO:0000256" key="1">
    <source>
        <dbReference type="ARBA" id="ARBA00004167"/>
    </source>
</evidence>
<evidence type="ECO:0000256" key="2">
    <source>
        <dbReference type="ARBA" id="ARBA00022692"/>
    </source>
</evidence>
<dbReference type="SUPFAM" id="SSF53448">
    <property type="entry name" value="Nucleotide-diphospho-sugar transferases"/>
    <property type="match status" value="1"/>
</dbReference>
<dbReference type="EMBL" id="BAABKO010000001">
    <property type="protein sequence ID" value="GAA4769297.1"/>
    <property type="molecule type" value="Genomic_DNA"/>
</dbReference>
<accession>A0ABP8ZY25</accession>
<name>A0ABP8ZY25_9MICO</name>
<comment type="caution">
    <text evidence="4">The sequence shown here is derived from an EMBL/GenBank/DDBJ whole genome shotgun (WGS) entry which is preliminary data.</text>
</comment>
<keyword evidence="5" id="KW-1185">Reference proteome</keyword>
<evidence type="ECO:0000256" key="3">
    <source>
        <dbReference type="ARBA" id="ARBA00022989"/>
    </source>
</evidence>
<evidence type="ECO:0000313" key="4">
    <source>
        <dbReference type="EMBL" id="GAA4769297.1"/>
    </source>
</evidence>